<dbReference type="InterPro" id="IPR032675">
    <property type="entry name" value="LRR_dom_sf"/>
</dbReference>
<proteinExistence type="predicted"/>
<dbReference type="EMBL" id="CP034670">
    <property type="protein sequence ID" value="AZR59260.1"/>
    <property type="molecule type" value="Genomic_DNA"/>
</dbReference>
<sequence>MLLLNQKDIDETELLTAAELDIRNIAAKNWPTVLRATQVQSLHLYHITAPELPDFTPLRALRHLSLEWGGKITDLSPVFRIEGLQTLVLFHFAKLRRLDGIGSLNELTTLHLSGNQGYGTPPLQLDSIAPVAELPALTDFSLTNTKLADDDIRILAQCRHLRRLRISNNFEKQQFAYLAKHLNPQLETPIRAFEQLGGECSRCGGALQLAIGRRGRFLCLSCDAKRVARIEAEFAELVATA</sequence>
<evidence type="ECO:0000313" key="2">
    <source>
        <dbReference type="Proteomes" id="UP000282435"/>
    </source>
</evidence>
<dbReference type="RefSeq" id="WP_126982811.1">
    <property type="nucleotide sequence ID" value="NZ_CP034670.1"/>
</dbReference>
<evidence type="ECO:0000313" key="1">
    <source>
        <dbReference type="EMBL" id="AZR59260.1"/>
    </source>
</evidence>
<gene>
    <name evidence="1" type="ORF">ELB75_04000</name>
</gene>
<dbReference type="Gene3D" id="3.80.10.10">
    <property type="entry name" value="Ribonuclease Inhibitor"/>
    <property type="match status" value="1"/>
</dbReference>
<protein>
    <submittedName>
        <fullName evidence="1">Leucine-rich repeat domain-containing protein</fullName>
    </submittedName>
</protein>
<dbReference type="OrthoDB" id="2680104at2"/>
<dbReference type="Proteomes" id="UP000282435">
    <property type="component" value="Chromosome"/>
</dbReference>
<name>A0A3S9SID9_EIKCO</name>
<dbReference type="AlphaFoldDB" id="A0A3S9SID9"/>
<dbReference type="SUPFAM" id="SSF52058">
    <property type="entry name" value="L domain-like"/>
    <property type="match status" value="1"/>
</dbReference>
<reference evidence="1 2" key="1">
    <citation type="submission" date="2018-12" db="EMBL/GenBank/DDBJ databases">
        <title>Genome sequencing of Eikenella corrodens KCOM 3110 (= JS217).</title>
        <authorList>
            <person name="Koo J.-K."/>
            <person name="Park S.-N."/>
            <person name="Lim Y.K."/>
        </authorList>
    </citation>
    <scope>NUCLEOTIDE SEQUENCE [LARGE SCALE GENOMIC DNA]</scope>
    <source>
        <strain evidence="1 2">KCOM 3110</strain>
    </source>
</reference>
<accession>A0A3S9SID9</accession>
<organism evidence="1 2">
    <name type="scientific">Eikenella corrodens</name>
    <dbReference type="NCBI Taxonomy" id="539"/>
    <lineage>
        <taxon>Bacteria</taxon>
        <taxon>Pseudomonadati</taxon>
        <taxon>Pseudomonadota</taxon>
        <taxon>Betaproteobacteria</taxon>
        <taxon>Neisseriales</taxon>
        <taxon>Neisseriaceae</taxon>
        <taxon>Eikenella</taxon>
    </lineage>
</organism>